<dbReference type="GO" id="GO:0016705">
    <property type="term" value="F:oxidoreductase activity, acting on paired donors, with incorporation or reduction of molecular oxygen"/>
    <property type="evidence" value="ECO:0007669"/>
    <property type="project" value="InterPro"/>
</dbReference>
<evidence type="ECO:0000256" key="7">
    <source>
        <dbReference type="ARBA" id="ARBA00023033"/>
    </source>
</evidence>
<dbReference type="Gene3D" id="1.10.630.10">
    <property type="entry name" value="Cytochrome P450"/>
    <property type="match status" value="1"/>
</dbReference>
<evidence type="ECO:0000256" key="4">
    <source>
        <dbReference type="ARBA" id="ARBA00022723"/>
    </source>
</evidence>
<proteinExistence type="inferred from homology"/>
<comment type="cofactor">
    <cofactor evidence="1">
        <name>heme</name>
        <dbReference type="ChEBI" id="CHEBI:30413"/>
    </cofactor>
</comment>
<dbReference type="SUPFAM" id="SSF48264">
    <property type="entry name" value="Cytochrome P450"/>
    <property type="match status" value="1"/>
</dbReference>
<keyword evidence="9" id="KW-1185">Reference proteome</keyword>
<dbReference type="GO" id="GO:0005506">
    <property type="term" value="F:iron ion binding"/>
    <property type="evidence" value="ECO:0007669"/>
    <property type="project" value="InterPro"/>
</dbReference>
<dbReference type="PANTHER" id="PTHR24287:SF1">
    <property type="entry name" value="P450, PUTATIVE (EUROFUNG)-RELATED"/>
    <property type="match status" value="1"/>
</dbReference>
<keyword evidence="6" id="KW-0408">Iron</keyword>
<dbReference type="EMBL" id="KZ293456">
    <property type="protein sequence ID" value="PBK63718.1"/>
    <property type="molecule type" value="Genomic_DNA"/>
</dbReference>
<evidence type="ECO:0000256" key="1">
    <source>
        <dbReference type="ARBA" id="ARBA00001971"/>
    </source>
</evidence>
<keyword evidence="3" id="KW-0349">Heme</keyword>
<dbReference type="InterPro" id="IPR047146">
    <property type="entry name" value="Cyt_P450_E_CYP52_fungi"/>
</dbReference>
<evidence type="ECO:0000256" key="6">
    <source>
        <dbReference type="ARBA" id="ARBA00023004"/>
    </source>
</evidence>
<evidence type="ECO:0000256" key="5">
    <source>
        <dbReference type="ARBA" id="ARBA00023002"/>
    </source>
</evidence>
<evidence type="ECO:0000313" key="9">
    <source>
        <dbReference type="Proteomes" id="UP000218334"/>
    </source>
</evidence>
<dbReference type="GO" id="GO:0004497">
    <property type="term" value="F:monooxygenase activity"/>
    <property type="evidence" value="ECO:0007669"/>
    <property type="project" value="UniProtKB-KW"/>
</dbReference>
<dbReference type="AlphaFoldDB" id="A0A2H3BCF6"/>
<accession>A0A2H3BCF6</accession>
<keyword evidence="4" id="KW-0479">Metal-binding</keyword>
<dbReference type="Proteomes" id="UP000218334">
    <property type="component" value="Unassembled WGS sequence"/>
</dbReference>
<evidence type="ECO:0000313" key="8">
    <source>
        <dbReference type="EMBL" id="PBK63718.1"/>
    </source>
</evidence>
<evidence type="ECO:0000256" key="2">
    <source>
        <dbReference type="ARBA" id="ARBA00010617"/>
    </source>
</evidence>
<organism evidence="8 9">
    <name type="scientific">Armillaria solidipes</name>
    <dbReference type="NCBI Taxonomy" id="1076256"/>
    <lineage>
        <taxon>Eukaryota</taxon>
        <taxon>Fungi</taxon>
        <taxon>Dikarya</taxon>
        <taxon>Basidiomycota</taxon>
        <taxon>Agaricomycotina</taxon>
        <taxon>Agaricomycetes</taxon>
        <taxon>Agaricomycetidae</taxon>
        <taxon>Agaricales</taxon>
        <taxon>Marasmiineae</taxon>
        <taxon>Physalacriaceae</taxon>
        <taxon>Armillaria</taxon>
    </lineage>
</organism>
<gene>
    <name evidence="8" type="ORF">ARMSODRAFT_523437</name>
</gene>
<reference evidence="9" key="1">
    <citation type="journal article" date="2017" name="Nat. Ecol. Evol.">
        <title>Genome expansion and lineage-specific genetic innovations in the forest pathogenic fungi Armillaria.</title>
        <authorList>
            <person name="Sipos G."/>
            <person name="Prasanna A.N."/>
            <person name="Walter M.C."/>
            <person name="O'Connor E."/>
            <person name="Balint B."/>
            <person name="Krizsan K."/>
            <person name="Kiss B."/>
            <person name="Hess J."/>
            <person name="Varga T."/>
            <person name="Slot J."/>
            <person name="Riley R."/>
            <person name="Boka B."/>
            <person name="Rigling D."/>
            <person name="Barry K."/>
            <person name="Lee J."/>
            <person name="Mihaltcheva S."/>
            <person name="LaButti K."/>
            <person name="Lipzen A."/>
            <person name="Waldron R."/>
            <person name="Moloney N.M."/>
            <person name="Sperisen C."/>
            <person name="Kredics L."/>
            <person name="Vagvoelgyi C."/>
            <person name="Patrignani A."/>
            <person name="Fitzpatrick D."/>
            <person name="Nagy I."/>
            <person name="Doyle S."/>
            <person name="Anderson J.B."/>
            <person name="Grigoriev I.V."/>
            <person name="Gueldener U."/>
            <person name="Muensterkoetter M."/>
            <person name="Nagy L.G."/>
        </authorList>
    </citation>
    <scope>NUCLEOTIDE SEQUENCE [LARGE SCALE GENOMIC DNA]</scope>
    <source>
        <strain evidence="9">28-4</strain>
    </source>
</reference>
<sequence>MGYSSVSVPLRSLSFRFLSSESFIAYLGRSRTQCFLRSSSDVAPLVVPLIIALGPNYFTSRTVRRHTAERGTRMVPSVQENRISVSRRLVHGFEAGCPDMSFLPPCQNLGYLMNAMLADTFHAWNEKYGYIYSYTSILDESIVTTEPEHLKAILSTQHTDFPKGLDFFSISESFLGTGIFNTDGDIWRSHRALARALFKKERISDLGVFERHTNTVLTQIEKRQREGYPVDIQDAASRFTIDAATEHLFGKCVGSILE</sequence>
<dbReference type="GO" id="GO:0020037">
    <property type="term" value="F:heme binding"/>
    <property type="evidence" value="ECO:0007669"/>
    <property type="project" value="InterPro"/>
</dbReference>
<dbReference type="STRING" id="1076256.A0A2H3BCF6"/>
<dbReference type="Pfam" id="PF00067">
    <property type="entry name" value="p450"/>
    <property type="match status" value="1"/>
</dbReference>
<dbReference type="InterPro" id="IPR036396">
    <property type="entry name" value="Cyt_P450_sf"/>
</dbReference>
<keyword evidence="5" id="KW-0560">Oxidoreductase</keyword>
<evidence type="ECO:0000256" key="3">
    <source>
        <dbReference type="ARBA" id="ARBA00022617"/>
    </source>
</evidence>
<dbReference type="PANTHER" id="PTHR24287">
    <property type="entry name" value="P450, PUTATIVE (EUROFUNG)-RELATED"/>
    <property type="match status" value="1"/>
</dbReference>
<comment type="similarity">
    <text evidence="2">Belongs to the cytochrome P450 family.</text>
</comment>
<dbReference type="InterPro" id="IPR001128">
    <property type="entry name" value="Cyt_P450"/>
</dbReference>
<name>A0A2H3BCF6_9AGAR</name>
<keyword evidence="7" id="KW-0503">Monooxygenase</keyword>
<protein>
    <submittedName>
        <fullName evidence="8">Cytochrome P450</fullName>
    </submittedName>
</protein>